<sequence length="219" mass="24045">MLSILELAKSIQIELPEPMPTPVRHAKKSADRVEALVAIEPARTKKATYTETKPFRAKHHIYGLKAALTVEMDELRTKGDDGVVLQTVILEAATAVGPRTYDWDHKIAFQFMRRELPLLACALLGMLENPLELGNHGQEANKFVVIADQGEKLFVQVKQGARGIAVPVGPSDVHAWLDLVIRAMAANSPAMGEAIQLAILGRIAVMENMRVQKSKRSAP</sequence>
<dbReference type="Proteomes" id="UP001596270">
    <property type="component" value="Unassembled WGS sequence"/>
</dbReference>
<dbReference type="Gene3D" id="2.30.31.10">
    <property type="entry name" value="Transcriptional Coactivator Pc4, Chain A"/>
    <property type="match status" value="1"/>
</dbReference>
<dbReference type="EMBL" id="JBHSRS010000017">
    <property type="protein sequence ID" value="MFC6281174.1"/>
    <property type="molecule type" value="Genomic_DNA"/>
</dbReference>
<name>A0ABW1TW61_9BURK</name>
<dbReference type="InterPro" id="IPR009044">
    <property type="entry name" value="ssDNA-bd_transcriptional_reg"/>
</dbReference>
<keyword evidence="2" id="KW-1185">Reference proteome</keyword>
<evidence type="ECO:0000313" key="1">
    <source>
        <dbReference type="EMBL" id="MFC6281174.1"/>
    </source>
</evidence>
<dbReference type="RefSeq" id="WP_377412917.1">
    <property type="nucleotide sequence ID" value="NZ_JBHSRS010000017.1"/>
</dbReference>
<evidence type="ECO:0000313" key="2">
    <source>
        <dbReference type="Proteomes" id="UP001596270"/>
    </source>
</evidence>
<proteinExistence type="predicted"/>
<comment type="caution">
    <text evidence="1">The sequence shown here is derived from an EMBL/GenBank/DDBJ whole genome shotgun (WGS) entry which is preliminary data.</text>
</comment>
<gene>
    <name evidence="1" type="ORF">ACFQND_08035</name>
</gene>
<organism evidence="1 2">
    <name type="scientific">Polaromonas aquatica</name>
    <dbReference type="NCBI Taxonomy" id="332657"/>
    <lineage>
        <taxon>Bacteria</taxon>
        <taxon>Pseudomonadati</taxon>
        <taxon>Pseudomonadota</taxon>
        <taxon>Betaproteobacteria</taxon>
        <taxon>Burkholderiales</taxon>
        <taxon>Comamonadaceae</taxon>
        <taxon>Polaromonas</taxon>
    </lineage>
</organism>
<accession>A0ABW1TW61</accession>
<protein>
    <submittedName>
        <fullName evidence="1">Uncharacterized protein</fullName>
    </submittedName>
</protein>
<reference evidence="2" key="1">
    <citation type="journal article" date="2019" name="Int. J. Syst. Evol. Microbiol.">
        <title>The Global Catalogue of Microorganisms (GCM) 10K type strain sequencing project: providing services to taxonomists for standard genome sequencing and annotation.</title>
        <authorList>
            <consortium name="The Broad Institute Genomics Platform"/>
            <consortium name="The Broad Institute Genome Sequencing Center for Infectious Disease"/>
            <person name="Wu L."/>
            <person name="Ma J."/>
        </authorList>
    </citation>
    <scope>NUCLEOTIDE SEQUENCE [LARGE SCALE GENOMIC DNA]</scope>
    <source>
        <strain evidence="2">CCUG 39402</strain>
    </source>
</reference>